<sequence length="292" mass="33320">MAAVSRKRKNFAIFESKAGTSANENAPEIKKRKEGDPLKIFSWNVAGLRACIKKGCHTELAKWDADVVFLQETKCEELPPEIKSIADYPYKKLCFSKVKKGHSGVAMLSREKPVSVECCVGDENFDQQARWIQAEFENYYLIGVYVPNSGQKLVNLDKRKKWEGLILERLISLDKLKPVIYVGDMNVAHQEIDLKNPVSNRNKTAGFTDQEREDFTRLLEAGFVDVWRSRNPTQADVYTFWSYLGNARSRNVGWRIDYFVVSKRILVKVVDCKVHHGVLGSDHCPISMTIDV</sequence>
<evidence type="ECO:0000256" key="6">
    <source>
        <dbReference type="ARBA" id="ARBA00022801"/>
    </source>
</evidence>
<dbReference type="InterPro" id="IPR020848">
    <property type="entry name" value="AP_endonuclease_F1_CS"/>
</dbReference>
<keyword evidence="13" id="KW-1185">Reference proteome</keyword>
<dbReference type="PANTHER" id="PTHR22748">
    <property type="entry name" value="AP ENDONUCLEASE"/>
    <property type="match status" value="1"/>
</dbReference>
<feature type="active site" description="Proton acceptor" evidence="8">
    <location>
        <position position="283"/>
    </location>
</feature>
<dbReference type="CDD" id="cd09087">
    <property type="entry name" value="Ape1-like_AP-endo"/>
    <property type="match status" value="1"/>
</dbReference>
<dbReference type="GO" id="GO:0008081">
    <property type="term" value="F:phosphoric diester hydrolase activity"/>
    <property type="evidence" value="ECO:0007669"/>
    <property type="project" value="TreeGrafter"/>
</dbReference>
<feature type="binding site" evidence="9">
    <location>
        <position position="283"/>
    </location>
    <ligand>
        <name>Mg(2+)</name>
        <dbReference type="ChEBI" id="CHEBI:18420"/>
        <label>1</label>
    </ligand>
</feature>
<feature type="binding site" evidence="9">
    <location>
        <position position="72"/>
    </location>
    <ligand>
        <name>Mg(2+)</name>
        <dbReference type="ChEBI" id="CHEBI:18420"/>
        <label>1</label>
    </ligand>
</feature>
<dbReference type="NCBIfam" id="TIGR00633">
    <property type="entry name" value="xth"/>
    <property type="match status" value="1"/>
</dbReference>
<dbReference type="InterPro" id="IPR005135">
    <property type="entry name" value="Endo/exonuclease/phosphatase"/>
</dbReference>
<feature type="active site" description="Proton donor/acceptor" evidence="8">
    <location>
        <position position="184"/>
    </location>
</feature>
<feature type="domain" description="Endonuclease/exonuclease/phosphatase" evidence="12">
    <location>
        <begin position="42"/>
        <end position="283"/>
    </location>
</feature>
<evidence type="ECO:0000259" key="12">
    <source>
        <dbReference type="Pfam" id="PF03372"/>
    </source>
</evidence>
<evidence type="ECO:0000256" key="11">
    <source>
        <dbReference type="RuleBase" id="RU362131"/>
    </source>
</evidence>
<proteinExistence type="inferred from homology"/>
<dbReference type="GO" id="GO:0003677">
    <property type="term" value="F:DNA binding"/>
    <property type="evidence" value="ECO:0007669"/>
    <property type="project" value="InterPro"/>
</dbReference>
<feature type="site" description="Transition state stabilizer" evidence="10">
    <location>
        <position position="186"/>
    </location>
</feature>
<evidence type="ECO:0000256" key="3">
    <source>
        <dbReference type="ARBA" id="ARBA00007092"/>
    </source>
</evidence>
<accession>A0A915ERA4</accession>
<dbReference type="Pfam" id="PF03372">
    <property type="entry name" value="Exo_endo_phos"/>
    <property type="match status" value="1"/>
</dbReference>
<evidence type="ECO:0000256" key="1">
    <source>
        <dbReference type="ARBA" id="ARBA00000493"/>
    </source>
</evidence>
<keyword evidence="7 9" id="KW-0460">Magnesium</keyword>
<name>A0A915ERA4_9BILA</name>
<feature type="binding site" evidence="9">
    <location>
        <position position="282"/>
    </location>
    <ligand>
        <name>Mg(2+)</name>
        <dbReference type="ChEBI" id="CHEBI:18420"/>
        <label>1</label>
    </ligand>
</feature>
<feature type="site" description="Important for catalytic activity" evidence="10">
    <location>
        <position position="283"/>
    </location>
</feature>
<keyword evidence="11" id="KW-0234">DNA repair</keyword>
<dbReference type="PROSITE" id="PS00726">
    <property type="entry name" value="AP_NUCLEASE_F1_1"/>
    <property type="match status" value="1"/>
</dbReference>
<evidence type="ECO:0000256" key="9">
    <source>
        <dbReference type="PIRSR" id="PIRSR604808-2"/>
    </source>
</evidence>
<dbReference type="InterPro" id="IPR036691">
    <property type="entry name" value="Endo/exonu/phosph_ase_sf"/>
</dbReference>
<evidence type="ECO:0000256" key="2">
    <source>
        <dbReference type="ARBA" id="ARBA00001936"/>
    </source>
</evidence>
<dbReference type="GO" id="GO:0008311">
    <property type="term" value="F:double-stranded DNA 3'-5' DNA exonuclease activity"/>
    <property type="evidence" value="ECO:0007669"/>
    <property type="project" value="UniProtKB-EC"/>
</dbReference>
<dbReference type="SUPFAM" id="SSF56219">
    <property type="entry name" value="DNase I-like"/>
    <property type="match status" value="1"/>
</dbReference>
<keyword evidence="9" id="KW-0464">Manganese</keyword>
<dbReference type="GO" id="GO:0006284">
    <property type="term" value="P:base-excision repair"/>
    <property type="evidence" value="ECO:0007669"/>
    <property type="project" value="TreeGrafter"/>
</dbReference>
<dbReference type="GO" id="GO:0003906">
    <property type="term" value="F:DNA-(apurinic or apyrimidinic site) endonuclease activity"/>
    <property type="evidence" value="ECO:0007669"/>
    <property type="project" value="TreeGrafter"/>
</dbReference>
<dbReference type="PROSITE" id="PS51435">
    <property type="entry name" value="AP_NUCLEASE_F1_4"/>
    <property type="match status" value="1"/>
</dbReference>
<comment type="catalytic activity">
    <reaction evidence="1">
        <text>Exonucleolytic cleavage in the 3'- to 5'-direction to yield nucleoside 5'-phosphates.</text>
        <dbReference type="EC" id="3.1.11.2"/>
    </reaction>
</comment>
<reference evidence="14" key="1">
    <citation type="submission" date="2022-11" db="UniProtKB">
        <authorList>
            <consortium name="WormBaseParasite"/>
        </authorList>
    </citation>
    <scope>IDENTIFICATION</scope>
</reference>
<dbReference type="Gene3D" id="3.60.10.10">
    <property type="entry name" value="Endonuclease/exonuclease/phosphatase"/>
    <property type="match status" value="1"/>
</dbReference>
<feature type="site" description="Important for catalytic activity" evidence="10">
    <location>
        <position position="257"/>
    </location>
</feature>
<evidence type="ECO:0000256" key="4">
    <source>
        <dbReference type="ARBA" id="ARBA00012115"/>
    </source>
</evidence>
<dbReference type="NCBIfam" id="TIGR00195">
    <property type="entry name" value="exoDNase_III"/>
    <property type="match status" value="1"/>
</dbReference>
<comment type="cofactor">
    <cofactor evidence="9 11">
        <name>Mg(2+)</name>
        <dbReference type="ChEBI" id="CHEBI:18420"/>
    </cofactor>
    <cofactor evidence="9 11">
        <name>Mn(2+)</name>
        <dbReference type="ChEBI" id="CHEBI:29035"/>
    </cofactor>
    <text evidence="9 11">Probably binds two magnesium or manganese ions per subunit.</text>
</comment>
<dbReference type="InterPro" id="IPR020847">
    <property type="entry name" value="AP_endonuclease_F1_BS"/>
</dbReference>
<evidence type="ECO:0000313" key="13">
    <source>
        <dbReference type="Proteomes" id="UP000887574"/>
    </source>
</evidence>
<dbReference type="PANTHER" id="PTHR22748:SF6">
    <property type="entry name" value="DNA-(APURINIC OR APYRIMIDINIC SITE) ENDONUCLEASE"/>
    <property type="match status" value="1"/>
</dbReference>
<evidence type="ECO:0000256" key="7">
    <source>
        <dbReference type="ARBA" id="ARBA00022842"/>
    </source>
</evidence>
<dbReference type="EC" id="3.1.11.2" evidence="4"/>
<dbReference type="InterPro" id="IPR004808">
    <property type="entry name" value="AP_endonuc_1"/>
</dbReference>
<comment type="cofactor">
    <cofactor evidence="2">
        <name>Mn(2+)</name>
        <dbReference type="ChEBI" id="CHEBI:29035"/>
    </cofactor>
</comment>
<dbReference type="GO" id="GO:0046872">
    <property type="term" value="F:metal ion binding"/>
    <property type="evidence" value="ECO:0007669"/>
    <property type="project" value="UniProtKB-KW"/>
</dbReference>
<feature type="binding site" evidence="9">
    <location>
        <position position="44"/>
    </location>
    <ligand>
        <name>Mg(2+)</name>
        <dbReference type="ChEBI" id="CHEBI:18420"/>
        <label>1</label>
    </ligand>
</feature>
<feature type="active site" evidence="8">
    <location>
        <position position="145"/>
    </location>
</feature>
<keyword evidence="5 9" id="KW-0479">Metal-binding</keyword>
<feature type="binding site" evidence="9">
    <location>
        <position position="184"/>
    </location>
    <ligand>
        <name>Mg(2+)</name>
        <dbReference type="ChEBI" id="CHEBI:18420"/>
        <label>1</label>
    </ligand>
</feature>
<evidence type="ECO:0000313" key="14">
    <source>
        <dbReference type="WBParaSite" id="jg8106"/>
    </source>
</evidence>
<dbReference type="Proteomes" id="UP000887574">
    <property type="component" value="Unplaced"/>
</dbReference>
<dbReference type="WBParaSite" id="jg8106">
    <property type="protein sequence ID" value="jg8106"/>
    <property type="gene ID" value="jg8106"/>
</dbReference>
<dbReference type="GO" id="GO:0005634">
    <property type="term" value="C:nucleus"/>
    <property type="evidence" value="ECO:0007669"/>
    <property type="project" value="TreeGrafter"/>
</dbReference>
<evidence type="ECO:0000256" key="5">
    <source>
        <dbReference type="ARBA" id="ARBA00022723"/>
    </source>
</evidence>
<feature type="binding site" evidence="9">
    <location>
        <position position="186"/>
    </location>
    <ligand>
        <name>Mg(2+)</name>
        <dbReference type="ChEBI" id="CHEBI:18420"/>
        <label>1</label>
    </ligand>
</feature>
<evidence type="ECO:0000256" key="10">
    <source>
        <dbReference type="PIRSR" id="PIRSR604808-3"/>
    </source>
</evidence>
<comment type="similarity">
    <text evidence="3 11">Belongs to the DNA repair enzymes AP/ExoA family.</text>
</comment>
<organism evidence="13 14">
    <name type="scientific">Ditylenchus dipsaci</name>
    <dbReference type="NCBI Taxonomy" id="166011"/>
    <lineage>
        <taxon>Eukaryota</taxon>
        <taxon>Metazoa</taxon>
        <taxon>Ecdysozoa</taxon>
        <taxon>Nematoda</taxon>
        <taxon>Chromadorea</taxon>
        <taxon>Rhabditida</taxon>
        <taxon>Tylenchina</taxon>
        <taxon>Tylenchomorpha</taxon>
        <taxon>Sphaerularioidea</taxon>
        <taxon>Anguinidae</taxon>
        <taxon>Anguininae</taxon>
        <taxon>Ditylenchus</taxon>
    </lineage>
</organism>
<protein>
    <recommendedName>
        <fullName evidence="4">exodeoxyribonuclease III</fullName>
        <ecNumber evidence="4">3.1.11.2</ecNumber>
    </recommendedName>
</protein>
<dbReference type="PROSITE" id="PS00728">
    <property type="entry name" value="AP_NUCLEASE_F1_3"/>
    <property type="match status" value="1"/>
</dbReference>
<dbReference type="AlphaFoldDB" id="A0A915ERA4"/>
<evidence type="ECO:0000256" key="8">
    <source>
        <dbReference type="PIRSR" id="PIRSR604808-1"/>
    </source>
</evidence>
<keyword evidence="11" id="KW-0227">DNA damage</keyword>
<keyword evidence="6" id="KW-0378">Hydrolase</keyword>